<protein>
    <submittedName>
        <fullName evidence="6">PINIT domain-containing protein</fullName>
    </submittedName>
</protein>
<dbReference type="Pfam" id="PF14324">
    <property type="entry name" value="PINIT"/>
    <property type="match status" value="1"/>
</dbReference>
<dbReference type="GO" id="GO:0016925">
    <property type="term" value="P:protein sumoylation"/>
    <property type="evidence" value="ECO:0007669"/>
    <property type="project" value="UniProtKB-UniPathway"/>
</dbReference>
<dbReference type="InterPro" id="IPR038654">
    <property type="entry name" value="PINIT_sf"/>
</dbReference>
<keyword evidence="3" id="KW-0472">Membrane</keyword>
<dbReference type="Gene3D" id="1.10.720.30">
    <property type="entry name" value="SAP domain"/>
    <property type="match status" value="1"/>
</dbReference>
<dbReference type="PROSITE" id="PS51466">
    <property type="entry name" value="PINIT"/>
    <property type="match status" value="1"/>
</dbReference>
<feature type="transmembrane region" description="Helical" evidence="3">
    <location>
        <begin position="212"/>
        <end position="238"/>
    </location>
</feature>
<dbReference type="SUPFAM" id="SSF68906">
    <property type="entry name" value="SAP domain"/>
    <property type="match status" value="1"/>
</dbReference>
<accession>A0A1I7X0J2</accession>
<evidence type="ECO:0000256" key="3">
    <source>
        <dbReference type="SAM" id="Phobius"/>
    </source>
</evidence>
<dbReference type="InterPro" id="IPR023321">
    <property type="entry name" value="PINIT"/>
</dbReference>
<dbReference type="InterPro" id="IPR003034">
    <property type="entry name" value="SAP_dom"/>
</dbReference>
<evidence type="ECO:0000256" key="2">
    <source>
        <dbReference type="ARBA" id="ARBA00005383"/>
    </source>
</evidence>
<dbReference type="WBParaSite" id="Hba_10974">
    <property type="protein sequence ID" value="Hba_10974"/>
    <property type="gene ID" value="Hba_10974"/>
</dbReference>
<feature type="transmembrane region" description="Helical" evidence="3">
    <location>
        <begin position="142"/>
        <end position="164"/>
    </location>
</feature>
<dbReference type="Proteomes" id="UP000095283">
    <property type="component" value="Unplaced"/>
</dbReference>
<keyword evidence="5" id="KW-1185">Reference proteome</keyword>
<dbReference type="SMART" id="SM00513">
    <property type="entry name" value="SAP"/>
    <property type="match status" value="1"/>
</dbReference>
<evidence type="ECO:0000256" key="1">
    <source>
        <dbReference type="ARBA" id="ARBA00004718"/>
    </source>
</evidence>
<dbReference type="AlphaFoldDB" id="A0A1I7X0J2"/>
<keyword evidence="3" id="KW-1133">Transmembrane helix</keyword>
<name>A0A1I7X0J2_HETBA</name>
<evidence type="ECO:0000259" key="4">
    <source>
        <dbReference type="PROSITE" id="PS51466"/>
    </source>
</evidence>
<feature type="transmembrane region" description="Helical" evidence="3">
    <location>
        <begin position="83"/>
        <end position="103"/>
    </location>
</feature>
<comment type="pathway">
    <text evidence="1">Protein modification; protein sumoylation.</text>
</comment>
<organism evidence="5 6">
    <name type="scientific">Heterorhabditis bacteriophora</name>
    <name type="common">Entomopathogenic nematode worm</name>
    <dbReference type="NCBI Taxonomy" id="37862"/>
    <lineage>
        <taxon>Eukaryota</taxon>
        <taxon>Metazoa</taxon>
        <taxon>Ecdysozoa</taxon>
        <taxon>Nematoda</taxon>
        <taxon>Chromadorea</taxon>
        <taxon>Rhabditida</taxon>
        <taxon>Rhabditina</taxon>
        <taxon>Rhabditomorpha</taxon>
        <taxon>Strongyloidea</taxon>
        <taxon>Heterorhabditidae</taxon>
        <taxon>Heterorhabditis</taxon>
    </lineage>
</organism>
<proteinExistence type="inferred from homology"/>
<dbReference type="Gene3D" id="2.60.120.780">
    <property type="entry name" value="PINIT domain"/>
    <property type="match status" value="1"/>
</dbReference>
<keyword evidence="3" id="KW-0812">Transmembrane</keyword>
<dbReference type="InterPro" id="IPR036361">
    <property type="entry name" value="SAP_dom_sf"/>
</dbReference>
<comment type="similarity">
    <text evidence="2">Belongs to the PIAS family.</text>
</comment>
<feature type="domain" description="PINIT" evidence="4">
    <location>
        <begin position="8"/>
        <end position="223"/>
    </location>
</feature>
<reference evidence="6" key="1">
    <citation type="submission" date="2016-11" db="UniProtKB">
        <authorList>
            <consortium name="WormBaseParasite"/>
        </authorList>
    </citation>
    <scope>IDENTIFICATION</scope>
</reference>
<evidence type="ECO:0000313" key="6">
    <source>
        <dbReference type="WBParaSite" id="Hba_10974"/>
    </source>
</evidence>
<sequence length="276" mass="31895">MTSFQGIISSLRVNELQAILAYFKSPKLGKKQELIHRCIAILKSPNHQAQIIQQISDMNKRPVRPTPYPVPMNRLSIKNFPQLVIHLMSTLLLESYAPIYIIANAFSRFFNLSGDWQSQELPDDFPLNCTVRLDDQIVQLPFFKTILCLLLFLSYQVFLFIAYLQNVIPTNKPNVEPKRPSRPVNITPYCQPPRDASRPHRLAVEWTGDKRVWALAVYVFWFCTYLLPRLFFAIAMWFSSNLDHNNCGWVDMAYLIPDFGLFADTCIAGKVGLYIF</sequence>
<dbReference type="UniPathway" id="UPA00886"/>
<evidence type="ECO:0000313" key="5">
    <source>
        <dbReference type="Proteomes" id="UP000095283"/>
    </source>
</evidence>